<feature type="non-terminal residue" evidence="1">
    <location>
        <position position="1"/>
    </location>
</feature>
<dbReference type="EMBL" id="CP045894">
    <property type="protein sequence ID" value="QQP54684.1"/>
    <property type="molecule type" value="Genomic_DNA"/>
</dbReference>
<evidence type="ECO:0000313" key="1">
    <source>
        <dbReference type="EMBL" id="QQP54684.1"/>
    </source>
</evidence>
<feature type="non-terminal residue" evidence="1">
    <location>
        <position position="75"/>
    </location>
</feature>
<reference evidence="2" key="1">
    <citation type="submission" date="2021-01" db="EMBL/GenBank/DDBJ databases">
        <title>Caligus Genome Assembly.</title>
        <authorList>
            <person name="Gallardo-Escarate C."/>
        </authorList>
    </citation>
    <scope>NUCLEOTIDE SEQUENCE [LARGE SCALE GENOMIC DNA]</scope>
</reference>
<evidence type="ECO:0000313" key="2">
    <source>
        <dbReference type="Proteomes" id="UP000595437"/>
    </source>
</evidence>
<accession>A0A7T8KEZ3</accession>
<protein>
    <submittedName>
        <fullName evidence="1">Uncharacterized protein</fullName>
    </submittedName>
</protein>
<organism evidence="1 2">
    <name type="scientific">Caligus rogercresseyi</name>
    <name type="common">Sea louse</name>
    <dbReference type="NCBI Taxonomy" id="217165"/>
    <lineage>
        <taxon>Eukaryota</taxon>
        <taxon>Metazoa</taxon>
        <taxon>Ecdysozoa</taxon>
        <taxon>Arthropoda</taxon>
        <taxon>Crustacea</taxon>
        <taxon>Multicrustacea</taxon>
        <taxon>Hexanauplia</taxon>
        <taxon>Copepoda</taxon>
        <taxon>Siphonostomatoida</taxon>
        <taxon>Caligidae</taxon>
        <taxon>Caligus</taxon>
    </lineage>
</organism>
<keyword evidence="2" id="KW-1185">Reference proteome</keyword>
<name>A0A7T8KEZ3_CALRO</name>
<sequence>HMSERPRLDCLLTSGSSTLVYRSPKSSPFIFFFFFTFSLSQKLDPNQFPTNPWTIRKDTLRSELIQKCLFLNWRH</sequence>
<dbReference type="Proteomes" id="UP000595437">
    <property type="component" value="Chromosome 5"/>
</dbReference>
<proteinExistence type="predicted"/>
<gene>
    <name evidence="1" type="ORF">FKW44_007593</name>
</gene>
<dbReference type="AlphaFoldDB" id="A0A7T8KEZ3"/>